<proteinExistence type="predicted"/>
<keyword evidence="1" id="KW-0812">Transmembrane</keyword>
<dbReference type="EMBL" id="FPJW01000004">
    <property type="protein sequence ID" value="SFX38754.1"/>
    <property type="molecule type" value="Genomic_DNA"/>
</dbReference>
<evidence type="ECO:0000313" key="5">
    <source>
        <dbReference type="Proteomes" id="UP000182350"/>
    </source>
</evidence>
<evidence type="ECO:0000259" key="2">
    <source>
        <dbReference type="PROSITE" id="PS50885"/>
    </source>
</evidence>
<keyword evidence="5" id="KW-1185">Reference proteome</keyword>
<dbReference type="AlphaFoldDB" id="A0A1K1WMZ1"/>
<dbReference type="Pfam" id="PF13487">
    <property type="entry name" value="HD_5"/>
    <property type="match status" value="1"/>
</dbReference>
<feature type="domain" description="HD-GYP" evidence="3">
    <location>
        <begin position="562"/>
        <end position="778"/>
    </location>
</feature>
<dbReference type="PANTHER" id="PTHR45228">
    <property type="entry name" value="CYCLIC DI-GMP PHOSPHODIESTERASE TM_0186-RELATED"/>
    <property type="match status" value="1"/>
</dbReference>
<dbReference type="InterPro" id="IPR052020">
    <property type="entry name" value="Cyclic_di-GMP/3'3'-cGAMP_PDE"/>
</dbReference>
<dbReference type="InterPro" id="IPR003607">
    <property type="entry name" value="HD/PDEase_dom"/>
</dbReference>
<name>A0A1K1WMZ1_9GAMM</name>
<keyword evidence="1" id="KW-1133">Transmembrane helix</keyword>
<feature type="transmembrane region" description="Helical" evidence="1">
    <location>
        <begin position="324"/>
        <end position="342"/>
    </location>
</feature>
<dbReference type="GO" id="GO:0016020">
    <property type="term" value="C:membrane"/>
    <property type="evidence" value="ECO:0007669"/>
    <property type="project" value="InterPro"/>
</dbReference>
<evidence type="ECO:0000313" key="4">
    <source>
        <dbReference type="EMBL" id="SFX38754.1"/>
    </source>
</evidence>
<dbReference type="GO" id="GO:0008081">
    <property type="term" value="F:phosphoric diester hydrolase activity"/>
    <property type="evidence" value="ECO:0007669"/>
    <property type="project" value="UniProtKB-ARBA"/>
</dbReference>
<dbReference type="RefSeq" id="WP_072325706.1">
    <property type="nucleotide sequence ID" value="NZ_FPJW01000004.1"/>
</dbReference>
<dbReference type="InterPro" id="IPR037522">
    <property type="entry name" value="HD_GYP_dom"/>
</dbReference>
<dbReference type="SUPFAM" id="SSF109604">
    <property type="entry name" value="HD-domain/PDEase-like"/>
    <property type="match status" value="2"/>
</dbReference>
<keyword evidence="1" id="KW-0472">Membrane</keyword>
<dbReference type="PROSITE" id="PS51832">
    <property type="entry name" value="HD_GYP"/>
    <property type="match status" value="1"/>
</dbReference>
<dbReference type="GO" id="GO:0007165">
    <property type="term" value="P:signal transduction"/>
    <property type="evidence" value="ECO:0007669"/>
    <property type="project" value="InterPro"/>
</dbReference>
<organism evidence="4 5">
    <name type="scientific">Marinospirillum alkaliphilum DSM 21637</name>
    <dbReference type="NCBI Taxonomy" id="1122209"/>
    <lineage>
        <taxon>Bacteria</taxon>
        <taxon>Pseudomonadati</taxon>
        <taxon>Pseudomonadota</taxon>
        <taxon>Gammaproteobacteria</taxon>
        <taxon>Oceanospirillales</taxon>
        <taxon>Oceanospirillaceae</taxon>
        <taxon>Marinospirillum</taxon>
    </lineage>
</organism>
<dbReference type="Gene3D" id="6.10.340.10">
    <property type="match status" value="1"/>
</dbReference>
<reference evidence="4 5" key="1">
    <citation type="submission" date="2016-11" db="EMBL/GenBank/DDBJ databases">
        <authorList>
            <person name="Jaros S."/>
            <person name="Januszkiewicz K."/>
            <person name="Wedrychowicz H."/>
        </authorList>
    </citation>
    <scope>NUCLEOTIDE SEQUENCE [LARGE SCALE GENOMIC DNA]</scope>
    <source>
        <strain evidence="4 5">DSM 21637</strain>
    </source>
</reference>
<dbReference type="Proteomes" id="UP000182350">
    <property type="component" value="Unassembled WGS sequence"/>
</dbReference>
<dbReference type="STRING" id="1122209.SAMN02745752_01465"/>
<dbReference type="PROSITE" id="PS51257">
    <property type="entry name" value="PROKAR_LIPOPROTEIN"/>
    <property type="match status" value="1"/>
</dbReference>
<dbReference type="Gene3D" id="3.30.450.20">
    <property type="entry name" value="PAS domain"/>
    <property type="match status" value="2"/>
</dbReference>
<dbReference type="Gene3D" id="1.10.3210.10">
    <property type="entry name" value="Hypothetical protein af1432"/>
    <property type="match status" value="2"/>
</dbReference>
<gene>
    <name evidence="4" type="ORF">SAMN02745752_01465</name>
</gene>
<dbReference type="SMART" id="SM00471">
    <property type="entry name" value="HDc"/>
    <property type="match status" value="1"/>
</dbReference>
<dbReference type="PANTHER" id="PTHR45228:SF5">
    <property type="entry name" value="CYCLIC DI-GMP PHOSPHODIESTERASE VC_1348-RELATED"/>
    <property type="match status" value="1"/>
</dbReference>
<evidence type="ECO:0000256" key="1">
    <source>
        <dbReference type="SAM" id="Phobius"/>
    </source>
</evidence>
<dbReference type="OrthoDB" id="9764808at2"/>
<protein>
    <submittedName>
        <fullName evidence="4">HD-GYP domain, c-di-GMP phosphodiesterase class II (Or its inactivated variant)</fullName>
    </submittedName>
</protein>
<dbReference type="InterPro" id="IPR003660">
    <property type="entry name" value="HAMP_dom"/>
</dbReference>
<dbReference type="CDD" id="cd00077">
    <property type="entry name" value="HDc"/>
    <property type="match status" value="1"/>
</dbReference>
<dbReference type="PROSITE" id="PS50885">
    <property type="entry name" value="HAMP"/>
    <property type="match status" value="1"/>
</dbReference>
<accession>A0A1K1WMZ1</accession>
<evidence type="ECO:0000259" key="3">
    <source>
        <dbReference type="PROSITE" id="PS51832"/>
    </source>
</evidence>
<sequence>MKGQRYTFMVSILALFGCLTLILSIFLISNFYARSLNQAYELLQQNNTETTRHVAESLRSSLYGAQRQLQVLQALDQEADISDSETLLQRVMWQQLGSDASIASLFMADQQGSFIQVRREPELALRTINRSVPNPQDVWTYKDPSFQTLRVESLAADYDPRPRSWYQAVTAQSPAYWSDPYLFASTGAPGITLALGQFAADGQKTKVAAVDFSLQGMQRLLQEKAAQLGGQLVMLGAGDEVIATTLPLDWQDGLLLNVAQAGSPLLQQLHQQQRFGVSRGELMDEAGRTQIFFISELPGEAGRRWYLIALFDKAEVIGDIRQQLLRNVLISILVILLTYVPLQAMLRRYVIRPVQKLDAMTHAIARQEYDRVEPLETRIHEFHQLSRSMVNMAGAIRQYQEDQKNLIDSFIRILAEAIDDKSHYTGGHCERVPEVALLLAEAADQCQQGTLADFRFHNDDEWREFRVAAWLHDCGKIITPEHVVDKATKLETIYNRIHEIRMRFEVLHRDATLTYYQQLLQKPQHEAQLATTLQQHHQALQEAFAFVARCNQGGEFMADEDLVRLQTIAGWQWQRHFDDRLGLGQDEILRLQGEPGVLPVTEPLLADRQEHRIPRGRAIDLKEYQRLGFKMQVPEYERNLGELYNLSVRRGTLTEEDRFIIKGHMIATIKMLERIPFTDNLKRVPEYAGSHHETLIGTGYPRQLVKEQLSIPARIMAIADVFEALTASDRPYKKAKPLSESLKIMAFMRNDGHLDPELFDLFLTSGVYQTYAERFLAPEQMDVADITPYLAAA</sequence>
<feature type="domain" description="HAMP" evidence="2">
    <location>
        <begin position="348"/>
        <end position="401"/>
    </location>
</feature>